<dbReference type="EMBL" id="QWVT01000007">
    <property type="protein sequence ID" value="RID88268.1"/>
    <property type="molecule type" value="Genomic_DNA"/>
</dbReference>
<gene>
    <name evidence="1" type="ORF">D1970_01840</name>
</gene>
<dbReference type="RefSeq" id="WP_119111186.1">
    <property type="nucleotide sequence ID" value="NZ_CBCSEO010000008.1"/>
</dbReference>
<sequence>MAMATEQLVKNPDSLEVKYRGAGNSYRAKNKVVTMSVTVLSMAIEHCIPKSFHMLLIVRNEYQQLTKKGCLKFLKIHERRGFYYLENYDAVHVGLSPSELETIWERNGW</sequence>
<evidence type="ECO:0000313" key="1">
    <source>
        <dbReference type="EMBL" id="RID88268.1"/>
    </source>
</evidence>
<dbReference type="Proteomes" id="UP000265816">
    <property type="component" value="Unassembled WGS sequence"/>
</dbReference>
<protein>
    <submittedName>
        <fullName evidence="1">Uncharacterized protein</fullName>
    </submittedName>
</protein>
<reference evidence="1 2" key="1">
    <citation type="submission" date="2018-08" db="EMBL/GenBank/DDBJ databases">
        <title>Bacillus jemisoniae sp. nov., Bacillus chryseoplanitiae sp. nov., Bacillus resnikiae sp. nov., and Bacillus frankliniae sp. nov., isolated from Viking spacecraft and associated surfaces.</title>
        <authorList>
            <person name="Seuylemezian A."/>
            <person name="Vaishampayan P."/>
        </authorList>
    </citation>
    <scope>NUCLEOTIDE SEQUENCE [LARGE SCALE GENOMIC DNA]</scope>
    <source>
        <strain evidence="1 2">JJ-247</strain>
    </source>
</reference>
<keyword evidence="2" id="KW-1185">Reference proteome</keyword>
<accession>A0A398BI28</accession>
<comment type="caution">
    <text evidence="1">The sequence shown here is derived from an EMBL/GenBank/DDBJ whole genome shotgun (WGS) entry which is preliminary data.</text>
</comment>
<organism evidence="1 2">
    <name type="scientific">Mesobacillus zeae</name>
    <dbReference type="NCBI Taxonomy" id="1917180"/>
    <lineage>
        <taxon>Bacteria</taxon>
        <taxon>Bacillati</taxon>
        <taxon>Bacillota</taxon>
        <taxon>Bacilli</taxon>
        <taxon>Bacillales</taxon>
        <taxon>Bacillaceae</taxon>
        <taxon>Mesobacillus</taxon>
    </lineage>
</organism>
<proteinExistence type="predicted"/>
<name>A0A398BI28_9BACI</name>
<evidence type="ECO:0000313" key="2">
    <source>
        <dbReference type="Proteomes" id="UP000265816"/>
    </source>
</evidence>
<dbReference type="AlphaFoldDB" id="A0A398BI28"/>